<proteinExistence type="predicted"/>
<keyword evidence="3" id="KW-1185">Reference proteome</keyword>
<organism evidence="2 3">
    <name type="scientific">Photorhabdus kayaii</name>
    <dbReference type="NCBI Taxonomy" id="230088"/>
    <lineage>
        <taxon>Bacteria</taxon>
        <taxon>Pseudomonadati</taxon>
        <taxon>Pseudomonadota</taxon>
        <taxon>Gammaproteobacteria</taxon>
        <taxon>Enterobacterales</taxon>
        <taxon>Morganellaceae</taxon>
        <taxon>Photorhabdus</taxon>
    </lineage>
</organism>
<sequence length="97" mass="10700">MFKKLLVVGALVSGIALTGGIGVASANVDINWSNCYNSPISYNDSTRIYTKYVVKNGGQSSFSNKYTENGITWYFKGIKKLDNCGSNYHVGKYEGRR</sequence>
<dbReference type="EMBL" id="WSFE01000048">
    <property type="protein sequence ID" value="NDL27691.1"/>
    <property type="molecule type" value="Genomic_DNA"/>
</dbReference>
<dbReference type="RefSeq" id="WP_113044146.1">
    <property type="nucleotide sequence ID" value="NZ_CAWPKC010000048.1"/>
</dbReference>
<reference evidence="2 3" key="1">
    <citation type="submission" date="2019-12" db="EMBL/GenBank/DDBJ databases">
        <title>Engineering Photorhabdus to improve their lethality against agricultural pests.</title>
        <authorList>
            <person name="Machado R.A.R."/>
        </authorList>
    </citation>
    <scope>NUCLEOTIDE SEQUENCE [LARGE SCALE GENOMIC DNA]</scope>
    <source>
        <strain evidence="2 3">M-HU2</strain>
    </source>
</reference>
<gene>
    <name evidence="2" type="ORF">GPY42_21915</name>
</gene>
<dbReference type="Pfam" id="PF12197">
    <property type="entry name" value="lci"/>
    <property type="match status" value="1"/>
</dbReference>
<protein>
    <recommendedName>
        <fullName evidence="1">LCI fold domain-containing protein</fullName>
    </recommendedName>
</protein>
<name>A0ABX0B3M8_9GAMM</name>
<feature type="domain" description="LCI fold" evidence="1">
    <location>
        <begin position="61"/>
        <end position="96"/>
    </location>
</feature>
<evidence type="ECO:0000313" key="2">
    <source>
        <dbReference type="EMBL" id="NDL27691.1"/>
    </source>
</evidence>
<dbReference type="Proteomes" id="UP000470051">
    <property type="component" value="Unassembled WGS sequence"/>
</dbReference>
<evidence type="ECO:0000259" key="1">
    <source>
        <dbReference type="Pfam" id="PF12197"/>
    </source>
</evidence>
<dbReference type="InterPro" id="IPR020976">
    <property type="entry name" value="Antimicrobial_lci"/>
</dbReference>
<accession>A0ABX0B3M8</accession>
<evidence type="ECO:0000313" key="3">
    <source>
        <dbReference type="Proteomes" id="UP000470051"/>
    </source>
</evidence>
<comment type="caution">
    <text evidence="2">The sequence shown here is derived from an EMBL/GenBank/DDBJ whole genome shotgun (WGS) entry which is preliminary data.</text>
</comment>